<keyword evidence="5 9" id="KW-0999">Mitochondrion inner membrane</keyword>
<dbReference type="EnsemblPlants" id="Solyc10g051120.2.1">
    <property type="protein sequence ID" value="Solyc10g051120.2.1"/>
    <property type="gene ID" value="Solyc10g051120.2"/>
</dbReference>
<organism evidence="10">
    <name type="scientific">Solanum lycopersicum</name>
    <name type="common">Tomato</name>
    <name type="synonym">Lycopersicon esculentum</name>
    <dbReference type="NCBI Taxonomy" id="4081"/>
    <lineage>
        <taxon>Eukaryota</taxon>
        <taxon>Viridiplantae</taxon>
        <taxon>Streptophyta</taxon>
        <taxon>Embryophyta</taxon>
        <taxon>Tracheophyta</taxon>
        <taxon>Spermatophyta</taxon>
        <taxon>Magnoliopsida</taxon>
        <taxon>eudicotyledons</taxon>
        <taxon>Gunneridae</taxon>
        <taxon>Pentapetalae</taxon>
        <taxon>asterids</taxon>
        <taxon>lamiids</taxon>
        <taxon>Solanales</taxon>
        <taxon>Solanaceae</taxon>
        <taxon>Solanoideae</taxon>
        <taxon>Solaneae</taxon>
        <taxon>Solanum</taxon>
        <taxon>Solanum subgen. Lycopersicon</taxon>
    </lineage>
</organism>
<dbReference type="GO" id="GO:0005743">
    <property type="term" value="C:mitochondrial inner membrane"/>
    <property type="evidence" value="ECO:0000318"/>
    <property type="project" value="GO_Central"/>
</dbReference>
<dbReference type="GO" id="GO:0050833">
    <property type="term" value="F:pyruvate transmembrane transporter activity"/>
    <property type="evidence" value="ECO:0000318"/>
    <property type="project" value="GO_Central"/>
</dbReference>
<evidence type="ECO:0000313" key="11">
    <source>
        <dbReference type="Proteomes" id="UP000004994"/>
    </source>
</evidence>
<evidence type="ECO:0000256" key="9">
    <source>
        <dbReference type="RuleBase" id="RU363100"/>
    </source>
</evidence>
<dbReference type="InterPro" id="IPR005336">
    <property type="entry name" value="MPC"/>
</dbReference>
<dbReference type="STRING" id="4081.A0A3Q7IGD2"/>
<evidence type="ECO:0000256" key="4">
    <source>
        <dbReference type="ARBA" id="ARBA00022692"/>
    </source>
</evidence>
<evidence type="ECO:0000256" key="6">
    <source>
        <dbReference type="ARBA" id="ARBA00022989"/>
    </source>
</evidence>
<dbReference type="PANTHER" id="PTHR14154">
    <property type="entry name" value="UPF0041 BRAIN PROTEIN 44-RELATED"/>
    <property type="match status" value="1"/>
</dbReference>
<evidence type="ECO:0000256" key="7">
    <source>
        <dbReference type="ARBA" id="ARBA00023128"/>
    </source>
</evidence>
<reference evidence="10" key="1">
    <citation type="journal article" date="2012" name="Nature">
        <title>The tomato genome sequence provides insights into fleshy fruit evolution.</title>
        <authorList>
            <consortium name="Tomato Genome Consortium"/>
        </authorList>
    </citation>
    <scope>NUCLEOTIDE SEQUENCE [LARGE SCALE GENOMIC DNA]</scope>
    <source>
        <strain evidence="10">cv. Heinz 1706</strain>
    </source>
</reference>
<reference evidence="10" key="2">
    <citation type="submission" date="2019-01" db="UniProtKB">
        <authorList>
            <consortium name="EnsemblPlants"/>
        </authorList>
    </citation>
    <scope>IDENTIFICATION</scope>
    <source>
        <strain evidence="10">cv. Heinz 1706</strain>
    </source>
</reference>
<keyword evidence="6" id="KW-1133">Transmembrane helix</keyword>
<evidence type="ECO:0000256" key="3">
    <source>
        <dbReference type="ARBA" id="ARBA00022448"/>
    </source>
</evidence>
<evidence type="ECO:0000256" key="1">
    <source>
        <dbReference type="ARBA" id="ARBA00004448"/>
    </source>
</evidence>
<evidence type="ECO:0000256" key="2">
    <source>
        <dbReference type="ARBA" id="ARBA00006416"/>
    </source>
</evidence>
<dbReference type="Gramene" id="Solyc10g051120.2.1">
    <property type="protein sequence ID" value="Solyc10g051120.2.1"/>
    <property type="gene ID" value="Solyc10g051120.2"/>
</dbReference>
<keyword evidence="8" id="KW-0472">Membrane</keyword>
<keyword evidence="3 9" id="KW-0813">Transport</keyword>
<keyword evidence="4" id="KW-0812">Transmembrane</keyword>
<name>A0A3Q7IGD2_SOLLC</name>
<keyword evidence="7 9" id="KW-0496">Mitochondrion</keyword>
<dbReference type="InParanoid" id="A0A3Q7IGD2"/>
<evidence type="ECO:0000256" key="8">
    <source>
        <dbReference type="ARBA" id="ARBA00023136"/>
    </source>
</evidence>
<comment type="function">
    <text evidence="9">Mediates the uptake of pyruvate into mitochondria.</text>
</comment>
<comment type="subcellular location">
    <subcellularLocation>
        <location evidence="1 9">Mitochondrion inner membrane</location>
        <topology evidence="1 9">Multi-pass membrane protein</topology>
    </subcellularLocation>
</comment>
<protein>
    <recommendedName>
        <fullName evidence="9">Mitochondrial pyruvate carrier</fullName>
    </recommendedName>
</protein>
<sequence length="151" mass="16907">MSRNNFPAGSEIRIGSVTWSHPKAAARFSSEFSFLYIEERTTIRFGASRLIHQMMKSVRAYLNSPMGPKTTHFWGPMANWGFVISGMMDTKKTPDAISGNMTAEKMDEEPKLGGRLGRYKGQNVVYIFDVVYEICMDGEASKLYAASLPCC</sequence>
<comment type="similarity">
    <text evidence="2 9">Belongs to the mitochondrial pyruvate carrier (MPC) (TC 2.A.105) family.</text>
</comment>
<dbReference type="AlphaFoldDB" id="A0A3Q7IGD2"/>
<keyword evidence="11" id="KW-1185">Reference proteome</keyword>
<dbReference type="PaxDb" id="4081-Solyc10g051120.1.1"/>
<evidence type="ECO:0000256" key="5">
    <source>
        <dbReference type="ARBA" id="ARBA00022792"/>
    </source>
</evidence>
<dbReference type="Proteomes" id="UP000004994">
    <property type="component" value="Chromosome 10"/>
</dbReference>
<dbReference type="GO" id="GO:0006850">
    <property type="term" value="P:pyruvate import into mitochondria"/>
    <property type="evidence" value="ECO:0000318"/>
    <property type="project" value="GO_Central"/>
</dbReference>
<accession>A0A3Q7IGD2</accession>
<dbReference type="Pfam" id="PF03650">
    <property type="entry name" value="MPC"/>
    <property type="match status" value="1"/>
</dbReference>
<proteinExistence type="inferred from homology"/>
<evidence type="ECO:0000313" key="10">
    <source>
        <dbReference type="EnsemblPlants" id="Solyc10g051120.2.1"/>
    </source>
</evidence>